<protein>
    <recommendedName>
        <fullName evidence="4">DUF2892 domain-containing protein</fullName>
    </recommendedName>
</protein>
<name>A0A4D7B2C9_9FIRM</name>
<keyword evidence="1" id="KW-1133">Transmembrane helix</keyword>
<accession>A0A4D7B2C9</accession>
<dbReference type="AlphaFoldDB" id="A0A4D7B2C9"/>
<feature type="transmembrane region" description="Helical" evidence="1">
    <location>
        <begin position="9"/>
        <end position="28"/>
    </location>
</feature>
<evidence type="ECO:0000256" key="1">
    <source>
        <dbReference type="SAM" id="Phobius"/>
    </source>
</evidence>
<evidence type="ECO:0000313" key="2">
    <source>
        <dbReference type="EMBL" id="QCI60587.1"/>
    </source>
</evidence>
<sequence length="68" mass="7128">MRNGHKGRMACGILELMLGVGLILYICLADRQRIGLAAVAAVVVTAGLVTFCTGATAVPAKRKEETVQ</sequence>
<keyword evidence="1" id="KW-0812">Transmembrane</keyword>
<dbReference type="KEGG" id="obj:EIO64_16400"/>
<dbReference type="Proteomes" id="UP000298642">
    <property type="component" value="Chromosome"/>
</dbReference>
<gene>
    <name evidence="2" type="ORF">EIO64_16400</name>
</gene>
<organism evidence="2 3">
    <name type="scientific">Dysosmobacter welbionis</name>
    <dbReference type="NCBI Taxonomy" id="2093857"/>
    <lineage>
        <taxon>Bacteria</taxon>
        <taxon>Bacillati</taxon>
        <taxon>Bacillota</taxon>
        <taxon>Clostridia</taxon>
        <taxon>Eubacteriales</taxon>
        <taxon>Oscillospiraceae</taxon>
        <taxon>Dysosmobacter</taxon>
    </lineage>
</organism>
<keyword evidence="1" id="KW-0472">Membrane</keyword>
<evidence type="ECO:0008006" key="4">
    <source>
        <dbReference type="Google" id="ProtNLM"/>
    </source>
</evidence>
<keyword evidence="3" id="KW-1185">Reference proteome</keyword>
<feature type="transmembrane region" description="Helical" evidence="1">
    <location>
        <begin position="34"/>
        <end position="58"/>
    </location>
</feature>
<dbReference type="EMBL" id="CP034413">
    <property type="protein sequence ID" value="QCI60587.1"/>
    <property type="molecule type" value="Genomic_DNA"/>
</dbReference>
<dbReference type="RefSeq" id="WP_136891655.1">
    <property type="nucleotide sequence ID" value="NZ_CP034413.3"/>
</dbReference>
<reference evidence="3" key="1">
    <citation type="submission" date="2018-12" db="EMBL/GenBank/DDBJ databases">
        <title>Dusodibacter welbiota gen. nov., sp. nov., isolated from human faeces and emended description of the Oscillibacter genus.</title>
        <authorList>
            <person name="Le Roy T."/>
            <person name="Van der Smissen P."/>
            <person name="Delzenne N."/>
            <person name="Muccioli G."/>
            <person name="Collet J.F."/>
            <person name="Cani P.D."/>
        </authorList>
    </citation>
    <scope>NUCLEOTIDE SEQUENCE [LARGE SCALE GENOMIC DNA]</scope>
    <source>
        <strain evidence="3">J115</strain>
    </source>
</reference>
<evidence type="ECO:0000313" key="3">
    <source>
        <dbReference type="Proteomes" id="UP000298642"/>
    </source>
</evidence>
<dbReference type="GeneID" id="89522513"/>
<proteinExistence type="predicted"/>